<dbReference type="PROSITE" id="PS50174">
    <property type="entry name" value="G_PATCH"/>
    <property type="match status" value="1"/>
</dbReference>
<dbReference type="AlphaFoldDB" id="A0AAV1WU52"/>
<accession>A0AAV1WU52</accession>
<dbReference type="GO" id="GO:0003676">
    <property type="term" value="F:nucleic acid binding"/>
    <property type="evidence" value="ECO:0007669"/>
    <property type="project" value="InterPro"/>
</dbReference>
<gene>
    <name evidence="2" type="ORF">LLUT_LOCUS13955</name>
</gene>
<dbReference type="InterPro" id="IPR000467">
    <property type="entry name" value="G_patch_dom"/>
</dbReference>
<dbReference type="EMBL" id="CAXHTB010000009">
    <property type="protein sequence ID" value="CAL0312895.1"/>
    <property type="molecule type" value="Genomic_DNA"/>
</dbReference>
<comment type="caution">
    <text evidence="2">The sequence shown here is derived from an EMBL/GenBank/DDBJ whole genome shotgun (WGS) entry which is preliminary data.</text>
</comment>
<proteinExistence type="predicted"/>
<dbReference type="PANTHER" id="PTHR32108">
    <property type="entry name" value="DNA-DIRECTED RNA POLYMERASE SUBUNIT ALPHA"/>
    <property type="match status" value="1"/>
</dbReference>
<sequence length="370" mass="41547">MDVAGHSIEDCEQFKVAVRKLMACGKLEFEDEARPYISSNPIPNHNQSINAIIVNEMLVKRVSDLGASMQHLFFVLKGTGYDIEAPTTDMGNERSWDLDSHCDYHHGQAGHSIEDCWVFKARVQVLLNLGVIRAQKHEYDGEEVDVVEKVTLRVPLLNDPIPERVTLRVRKPQPFAYESDHTVPWNYEVKVEAAGERPQVVEDQQHKEKDHMHEVNQVVTRIMMKNGYEEGKGLGAHLQGAQSFVPVSEKFDKFGLGYEATSKCSGHANKQQGGVLQSHVPHITKSFLKSTRATSPENLIGPYIHLSINSLEEDDAPEASVIFVDEEDTPLKNWHSEPGKTDPECCTIRDLCSADSSSESQDSRFQSRSI</sequence>
<reference evidence="2 3" key="1">
    <citation type="submission" date="2024-03" db="EMBL/GenBank/DDBJ databases">
        <authorList>
            <person name="Martinez-Hernandez J."/>
        </authorList>
    </citation>
    <scope>NUCLEOTIDE SEQUENCE [LARGE SCALE GENOMIC DNA]</scope>
</reference>
<evidence type="ECO:0000313" key="3">
    <source>
        <dbReference type="Proteomes" id="UP001497480"/>
    </source>
</evidence>
<protein>
    <recommendedName>
        <fullName evidence="1">G-patch domain-containing protein</fullName>
    </recommendedName>
</protein>
<dbReference type="Pfam" id="PF01585">
    <property type="entry name" value="G-patch"/>
    <property type="match status" value="1"/>
</dbReference>
<evidence type="ECO:0000313" key="2">
    <source>
        <dbReference type="EMBL" id="CAL0312895.1"/>
    </source>
</evidence>
<dbReference type="SMART" id="SM00443">
    <property type="entry name" value="G_patch"/>
    <property type="match status" value="1"/>
</dbReference>
<name>A0AAV1WU52_LUPLU</name>
<keyword evidence="3" id="KW-1185">Reference proteome</keyword>
<evidence type="ECO:0000259" key="1">
    <source>
        <dbReference type="PROSITE" id="PS50174"/>
    </source>
</evidence>
<dbReference type="Proteomes" id="UP001497480">
    <property type="component" value="Unassembled WGS sequence"/>
</dbReference>
<feature type="domain" description="G-patch" evidence="1">
    <location>
        <begin position="215"/>
        <end position="261"/>
    </location>
</feature>
<organism evidence="2 3">
    <name type="scientific">Lupinus luteus</name>
    <name type="common">European yellow lupine</name>
    <dbReference type="NCBI Taxonomy" id="3873"/>
    <lineage>
        <taxon>Eukaryota</taxon>
        <taxon>Viridiplantae</taxon>
        <taxon>Streptophyta</taxon>
        <taxon>Embryophyta</taxon>
        <taxon>Tracheophyta</taxon>
        <taxon>Spermatophyta</taxon>
        <taxon>Magnoliopsida</taxon>
        <taxon>eudicotyledons</taxon>
        <taxon>Gunneridae</taxon>
        <taxon>Pentapetalae</taxon>
        <taxon>rosids</taxon>
        <taxon>fabids</taxon>
        <taxon>Fabales</taxon>
        <taxon>Fabaceae</taxon>
        <taxon>Papilionoideae</taxon>
        <taxon>50 kb inversion clade</taxon>
        <taxon>genistoids sensu lato</taxon>
        <taxon>core genistoids</taxon>
        <taxon>Genisteae</taxon>
        <taxon>Lupinus</taxon>
    </lineage>
</organism>